<feature type="transmembrane region" description="Helical" evidence="1">
    <location>
        <begin position="200"/>
        <end position="222"/>
    </location>
</feature>
<keyword evidence="1" id="KW-1133">Transmembrane helix</keyword>
<feature type="transmembrane region" description="Helical" evidence="1">
    <location>
        <begin position="90"/>
        <end position="112"/>
    </location>
</feature>
<protein>
    <recommendedName>
        <fullName evidence="4">DUF2079 domain-containing protein</fullName>
    </recommendedName>
</protein>
<organism evidence="2 3">
    <name type="scientific">Actinorhabdospora filicis</name>
    <dbReference type="NCBI Taxonomy" id="1785913"/>
    <lineage>
        <taxon>Bacteria</taxon>
        <taxon>Bacillati</taxon>
        <taxon>Actinomycetota</taxon>
        <taxon>Actinomycetes</taxon>
        <taxon>Micromonosporales</taxon>
        <taxon>Micromonosporaceae</taxon>
        <taxon>Actinorhabdospora</taxon>
    </lineage>
</organism>
<dbReference type="Pfam" id="PF09852">
    <property type="entry name" value="DUF2079"/>
    <property type="match status" value="1"/>
</dbReference>
<evidence type="ECO:0000313" key="3">
    <source>
        <dbReference type="Proteomes" id="UP001165079"/>
    </source>
</evidence>
<comment type="caution">
    <text evidence="2">The sequence shown here is derived from an EMBL/GenBank/DDBJ whole genome shotgun (WGS) entry which is preliminary data.</text>
</comment>
<keyword evidence="3" id="KW-1185">Reference proteome</keyword>
<sequence>MPTPLRRLLVRLPVPLTLFALYTAVSVNRHRSMLTSGFDLGIFTQAVRGYAELRAPVAELKSPGFALLGDHFHPVLALLAPLYRLWPSPVTLLVAQAALLALSAVPVTTLATERLGRLAGTSLGLAYGLSWGIQGAVGFDFHEIAFAVPLLAMSLTRLARGHHLATALWALPLLLVKEDQAATVAAIGVLLLLRGSRRLGAALTAVAALAGFLLITVVIPAMNPLGTYEYLHSARGHGENPFARLLLPLDKAWLPLALLAPTLLLAARSSIALIAVPTLLLRMWSANESYWGTGFHYSAVLMPVVFTAMLDARVRHRLIAHAALAVALAWTATGLPLREAVTPDAWRVPSPVTTTETVLALIPEGTAVAADNRFAAALTARHTVYLFPTHPSQGIRPEWVAVSDPPGRSPLPAAENLAAREALPGRGYLLVAGAPGIRLYRLPPPG</sequence>
<reference evidence="2" key="1">
    <citation type="submission" date="2023-03" db="EMBL/GenBank/DDBJ databases">
        <title>Actinorhabdospora filicis NBRC 111898.</title>
        <authorList>
            <person name="Ichikawa N."/>
            <person name="Sato H."/>
            <person name="Tonouchi N."/>
        </authorList>
    </citation>
    <scope>NUCLEOTIDE SEQUENCE</scope>
    <source>
        <strain evidence="2">NBRC 111898</strain>
    </source>
</reference>
<accession>A0A9W6SQ77</accession>
<keyword evidence="1" id="KW-0812">Transmembrane</keyword>
<evidence type="ECO:0000313" key="2">
    <source>
        <dbReference type="EMBL" id="GLZ80236.1"/>
    </source>
</evidence>
<dbReference type="Proteomes" id="UP001165079">
    <property type="component" value="Unassembled WGS sequence"/>
</dbReference>
<dbReference type="AlphaFoldDB" id="A0A9W6SQ77"/>
<keyword evidence="1" id="KW-0472">Membrane</keyword>
<dbReference type="EMBL" id="BSTX01000003">
    <property type="protein sequence ID" value="GLZ80236.1"/>
    <property type="molecule type" value="Genomic_DNA"/>
</dbReference>
<feature type="transmembrane region" description="Helical" evidence="1">
    <location>
        <begin position="252"/>
        <end position="281"/>
    </location>
</feature>
<dbReference type="InterPro" id="IPR018650">
    <property type="entry name" value="STSV1_Orf64"/>
</dbReference>
<feature type="transmembrane region" description="Helical" evidence="1">
    <location>
        <begin position="293"/>
        <end position="312"/>
    </location>
</feature>
<dbReference type="RefSeq" id="WP_285665360.1">
    <property type="nucleotide sequence ID" value="NZ_BSTX01000003.1"/>
</dbReference>
<proteinExistence type="predicted"/>
<gene>
    <name evidence="2" type="ORF">Afil01_50430</name>
</gene>
<evidence type="ECO:0000256" key="1">
    <source>
        <dbReference type="SAM" id="Phobius"/>
    </source>
</evidence>
<name>A0A9W6SQ77_9ACTN</name>
<evidence type="ECO:0008006" key="4">
    <source>
        <dbReference type="Google" id="ProtNLM"/>
    </source>
</evidence>